<feature type="region of interest" description="Disordered" evidence="1">
    <location>
        <begin position="145"/>
        <end position="464"/>
    </location>
</feature>
<reference evidence="2 3" key="1">
    <citation type="submission" date="2024-02" db="EMBL/GenBank/DDBJ databases">
        <authorList>
            <consortium name="ELIXIR-Norway"/>
            <consortium name="Elixir Norway"/>
        </authorList>
    </citation>
    <scope>NUCLEOTIDE SEQUENCE [LARGE SCALE GENOMIC DNA]</scope>
</reference>
<feature type="compositionally biased region" description="Basic and acidic residues" evidence="1">
    <location>
        <begin position="382"/>
        <end position="407"/>
    </location>
</feature>
<dbReference type="Pfam" id="PF08642">
    <property type="entry name" value="Rxt3"/>
    <property type="match status" value="1"/>
</dbReference>
<feature type="compositionally biased region" description="Gly residues" evidence="1">
    <location>
        <begin position="410"/>
        <end position="424"/>
    </location>
</feature>
<feature type="region of interest" description="Disordered" evidence="1">
    <location>
        <begin position="743"/>
        <end position="772"/>
    </location>
</feature>
<dbReference type="Gene3D" id="2.170.130.20">
    <property type="entry name" value="LCCL-like domain"/>
    <property type="match status" value="1"/>
</dbReference>
<organism evidence="2 3">
    <name type="scientific">Sphagnum troendelagicum</name>
    <dbReference type="NCBI Taxonomy" id="128251"/>
    <lineage>
        <taxon>Eukaryota</taxon>
        <taxon>Viridiplantae</taxon>
        <taxon>Streptophyta</taxon>
        <taxon>Embryophyta</taxon>
        <taxon>Bryophyta</taxon>
        <taxon>Sphagnophytina</taxon>
        <taxon>Sphagnopsida</taxon>
        <taxon>Sphagnales</taxon>
        <taxon>Sphagnaceae</taxon>
        <taxon>Sphagnum</taxon>
    </lineage>
</organism>
<feature type="compositionally biased region" description="Basic and acidic residues" evidence="1">
    <location>
        <begin position="145"/>
        <end position="157"/>
    </location>
</feature>
<dbReference type="InterPro" id="IPR013951">
    <property type="entry name" value="Rxt3"/>
</dbReference>
<gene>
    <name evidence="2" type="ORF">CSSPTR1EN2_LOCUS104</name>
</gene>
<feature type="compositionally biased region" description="Basic and acidic residues" evidence="1">
    <location>
        <begin position="273"/>
        <end position="352"/>
    </location>
</feature>
<feature type="compositionally biased region" description="Basic and acidic residues" evidence="1">
    <location>
        <begin position="215"/>
        <end position="242"/>
    </location>
</feature>
<feature type="compositionally biased region" description="Basic and acidic residues" evidence="1">
    <location>
        <begin position="249"/>
        <end position="261"/>
    </location>
</feature>
<dbReference type="Proteomes" id="UP001497512">
    <property type="component" value="Chromosome 1"/>
</dbReference>
<keyword evidence="3" id="KW-1185">Reference proteome</keyword>
<feature type="region of interest" description="Disordered" evidence="1">
    <location>
        <begin position="62"/>
        <end position="83"/>
    </location>
</feature>
<name>A0ABP0T860_9BRYO</name>
<evidence type="ECO:0008006" key="4">
    <source>
        <dbReference type="Google" id="ProtNLM"/>
    </source>
</evidence>
<feature type="compositionally biased region" description="Basic and acidic residues" evidence="1">
    <location>
        <begin position="197"/>
        <end position="207"/>
    </location>
</feature>
<evidence type="ECO:0000313" key="3">
    <source>
        <dbReference type="Proteomes" id="UP001497512"/>
    </source>
</evidence>
<proteinExistence type="predicted"/>
<feature type="region of interest" description="Disordered" evidence="1">
    <location>
        <begin position="104"/>
        <end position="123"/>
    </location>
</feature>
<dbReference type="SUPFAM" id="SSF69848">
    <property type="entry name" value="LCCL domain"/>
    <property type="match status" value="1"/>
</dbReference>
<feature type="compositionally biased region" description="Basic residues" evidence="1">
    <location>
        <begin position="68"/>
        <end position="80"/>
    </location>
</feature>
<feature type="compositionally biased region" description="Polar residues" evidence="1">
    <location>
        <begin position="163"/>
        <end position="184"/>
    </location>
</feature>
<dbReference type="InterPro" id="IPR036609">
    <property type="entry name" value="LCCL_sf"/>
</dbReference>
<evidence type="ECO:0000313" key="2">
    <source>
        <dbReference type="EMBL" id="CAK9189453.1"/>
    </source>
</evidence>
<protein>
    <recommendedName>
        <fullName evidence="4">Histone deacetylation protein Rxt3</fullName>
    </recommendedName>
</protein>
<evidence type="ECO:0000256" key="1">
    <source>
        <dbReference type="SAM" id="MobiDB-lite"/>
    </source>
</evidence>
<dbReference type="EMBL" id="OZ019893">
    <property type="protein sequence ID" value="CAK9189453.1"/>
    <property type="molecule type" value="Genomic_DNA"/>
</dbReference>
<sequence length="843" mass="95699">MMINGSVKRAHEETKVMDNKHLLHQQQQQQQVMVVDAGGENVAAETTTTTMRPSKVARHEREVDVKQGGHHHQQHHHHHHEQLPPPLLPVFHHKREIPSLETMTGGGVREATTSTPLQQQQLQGLESKQQIKFVQQEQQVRQFLEERTDERRIERDAQGSGMPDSSNRGLGQEATTTGGSSNGETLIPDVHPTRKNPPVEHEGKKQLWELQEASGENRVESSFFKEEKEKEAAKEREKKDETLVAAAAVRDRNDRKEEHVVLHHPPILLLEQKGTERDQREKAAAAEKEKEKDKVHGNKDWGRDKGKGMSRDKREKRDKEELKDHQVRFVDQEHTHEKKEDINVAVIKEQELSRTQQPAGDHIESQKASVGKEGQEGEEEKEGEKREDDWDRENKRKRMWESEKDNNRQLGGGGGSPEGGGGTGGEKHRDNRDTVVNHNVQQRARLLRPRQHSSPAAPRDLLRTYPRVKENDAYWHWAVDNAGPLESSALLYRIGEGMPELTMLWKDYEANAATVATESKTIPSQTGFTVEIRIPADLATTSNHQIRGRQLWGTDIYTDDSDIVAVLMHTGYYTPMAIPPPRSVSELQATIRILPPQETYTSMLRNSLRSRAWGGGSGCSYRVELCQIIKACVLIPFFGIFNARNQKSGEFGNIAPTLAPAASERTVTTRAACSNAYLQQRLVREVTIQYNLCNEPWLKYSMSIVADRGLKKSQYTSARLKKGDVLYMETHRHRYGYGVHNGERVYPDSHPPNAEKNGQGHSTRTHNGDSHERYRWSRCLRPLPLSAMRIKGVPSPPDNVEVLQDGLAWEEVKWSPTSVWVRGVEYPLARAQFLSPHVEDSDD</sequence>
<accession>A0ABP0T860</accession>
<feature type="compositionally biased region" description="Basic and acidic residues" evidence="1">
    <location>
        <begin position="425"/>
        <end position="435"/>
    </location>
</feature>